<dbReference type="PIRSF" id="PIRSF006755">
    <property type="entry name" value="DTB_synth"/>
    <property type="match status" value="1"/>
</dbReference>
<dbReference type="NCBIfam" id="TIGR00347">
    <property type="entry name" value="bioD"/>
    <property type="match status" value="1"/>
</dbReference>
<evidence type="ECO:0000256" key="1">
    <source>
        <dbReference type="ARBA" id="ARBA00022756"/>
    </source>
</evidence>
<feature type="binding site" evidence="2">
    <location>
        <begin position="102"/>
        <end position="105"/>
    </location>
    <ligand>
        <name>ATP</name>
        <dbReference type="ChEBI" id="CHEBI:30616"/>
    </ligand>
</feature>
<dbReference type="InterPro" id="IPR004472">
    <property type="entry name" value="DTB_synth_BioD"/>
</dbReference>
<reference evidence="4" key="1">
    <citation type="journal article" date="2019" name="Int. J. Syst. Evol. Microbiol.">
        <title>The Global Catalogue of Microorganisms (GCM) 10K type strain sequencing project: providing services to taxonomists for standard genome sequencing and annotation.</title>
        <authorList>
            <consortium name="The Broad Institute Genomics Platform"/>
            <consortium name="The Broad Institute Genome Sequencing Center for Infectious Disease"/>
            <person name="Wu L."/>
            <person name="Ma J."/>
        </authorList>
    </citation>
    <scope>NUCLEOTIDE SEQUENCE [LARGE SCALE GENOMIC DNA]</scope>
    <source>
        <strain evidence="4">CECT 8010</strain>
    </source>
</reference>
<sequence>MTPIFITGIGTGVGKTVASAVVTESLQADYWKPIQAGFDDGTDALAVKDLISNSETTIHPEVYKLALPASPHIAARHEGVEINITNIVDRRRSTVDRRLVIEGAGGIMVPVNDTQFVIDVIEQLQAKVILVSRNYLGSINHSLLTASICKQRGINVIGWIFNDQYLDYEQEIVNWSGYPKIGSIPFAETLDKTFVKTQADAIRLSLQQLL</sequence>
<dbReference type="InterPro" id="IPR027417">
    <property type="entry name" value="P-loop_NTPase"/>
</dbReference>
<accession>A0ABV8PSR3</accession>
<proteinExistence type="inferred from homology"/>
<dbReference type="PANTHER" id="PTHR43210">
    <property type="entry name" value="DETHIOBIOTIN SYNTHETASE"/>
    <property type="match status" value="1"/>
</dbReference>
<dbReference type="EC" id="6.3.3.3" evidence="2"/>
<comment type="catalytic activity">
    <reaction evidence="2">
        <text>(7R,8S)-7,8-diammoniononanoate + CO2 + ATP = (4R,5S)-dethiobiotin + ADP + phosphate + 3 H(+)</text>
        <dbReference type="Rhea" id="RHEA:15805"/>
        <dbReference type="ChEBI" id="CHEBI:15378"/>
        <dbReference type="ChEBI" id="CHEBI:16526"/>
        <dbReference type="ChEBI" id="CHEBI:30616"/>
        <dbReference type="ChEBI" id="CHEBI:43474"/>
        <dbReference type="ChEBI" id="CHEBI:149469"/>
        <dbReference type="ChEBI" id="CHEBI:149473"/>
        <dbReference type="ChEBI" id="CHEBI:456216"/>
        <dbReference type="EC" id="6.3.3.3"/>
    </reaction>
</comment>
<comment type="subunit">
    <text evidence="2">Homodimer.</text>
</comment>
<comment type="similarity">
    <text evidence="2">Belongs to the dethiobiotin synthetase family.</text>
</comment>
<dbReference type="Proteomes" id="UP001595906">
    <property type="component" value="Unassembled WGS sequence"/>
</dbReference>
<comment type="caution">
    <text evidence="3">The sequence shown here is derived from an EMBL/GenBank/DDBJ whole genome shotgun (WGS) entry which is preliminary data.</text>
</comment>
<dbReference type="PANTHER" id="PTHR43210:SF5">
    <property type="entry name" value="DETHIOBIOTIN SYNTHETASE"/>
    <property type="match status" value="1"/>
</dbReference>
<keyword evidence="2" id="KW-0067">ATP-binding</keyword>
<name>A0ABV8PSR3_9BACT</name>
<evidence type="ECO:0000256" key="2">
    <source>
        <dbReference type="HAMAP-Rule" id="MF_00336"/>
    </source>
</evidence>
<keyword evidence="2" id="KW-0963">Cytoplasm</keyword>
<feature type="active site" evidence="2">
    <location>
        <position position="32"/>
    </location>
</feature>
<dbReference type="SUPFAM" id="SSF52540">
    <property type="entry name" value="P-loop containing nucleoside triphosphate hydrolases"/>
    <property type="match status" value="1"/>
</dbReference>
<dbReference type="GO" id="GO:0004141">
    <property type="term" value="F:dethiobiotin synthase activity"/>
    <property type="evidence" value="ECO:0007669"/>
    <property type="project" value="UniProtKB-EC"/>
</dbReference>
<keyword evidence="2" id="KW-0460">Magnesium</keyword>
<dbReference type="HAMAP" id="MF_00336">
    <property type="entry name" value="BioD"/>
    <property type="match status" value="1"/>
</dbReference>
<comment type="pathway">
    <text evidence="2">Cofactor biosynthesis; biotin biosynthesis; biotin from 7,8-diaminononanoate: step 1/2.</text>
</comment>
<dbReference type="CDD" id="cd03109">
    <property type="entry name" value="DTBS"/>
    <property type="match status" value="1"/>
</dbReference>
<feature type="binding site" evidence="2">
    <location>
        <position position="43"/>
    </location>
    <ligand>
        <name>ATP</name>
        <dbReference type="ChEBI" id="CHEBI:30616"/>
    </ligand>
</feature>
<comment type="function">
    <text evidence="2">Catalyzes a mechanistically unusual reaction, the ATP-dependent insertion of CO2 between the N7 and N8 nitrogen atoms of 7,8-diaminopelargonic acid (DAPA, also called 7,8-diammoniononanoate) to form a ureido ring.</text>
</comment>
<comment type="subcellular location">
    <subcellularLocation>
        <location evidence="2">Cytoplasm</location>
    </subcellularLocation>
</comment>
<organism evidence="3 4">
    <name type="scientific">Parasediminibacterium paludis</name>
    <dbReference type="NCBI Taxonomy" id="908966"/>
    <lineage>
        <taxon>Bacteria</taxon>
        <taxon>Pseudomonadati</taxon>
        <taxon>Bacteroidota</taxon>
        <taxon>Chitinophagia</taxon>
        <taxon>Chitinophagales</taxon>
        <taxon>Chitinophagaceae</taxon>
        <taxon>Parasediminibacterium</taxon>
    </lineage>
</organism>
<evidence type="ECO:0000313" key="3">
    <source>
        <dbReference type="EMBL" id="MFC4230928.1"/>
    </source>
</evidence>
<comment type="caution">
    <text evidence="2">Lacks conserved residue(s) required for the propagation of feature annotation.</text>
</comment>
<feature type="binding site" evidence="2">
    <location>
        <begin position="12"/>
        <end position="17"/>
    </location>
    <ligand>
        <name>ATP</name>
        <dbReference type="ChEBI" id="CHEBI:30616"/>
    </ligand>
</feature>
<dbReference type="Gene3D" id="3.40.50.300">
    <property type="entry name" value="P-loop containing nucleotide triphosphate hydrolases"/>
    <property type="match status" value="1"/>
</dbReference>
<feature type="binding site" evidence="2">
    <location>
        <begin position="162"/>
        <end position="163"/>
    </location>
    <ligand>
        <name>ATP</name>
        <dbReference type="ChEBI" id="CHEBI:30616"/>
    </ligand>
</feature>
<dbReference type="RefSeq" id="WP_379012313.1">
    <property type="nucleotide sequence ID" value="NZ_JBHSDC010000002.1"/>
</dbReference>
<comment type="cofactor">
    <cofactor evidence="2">
        <name>Mg(2+)</name>
        <dbReference type="ChEBI" id="CHEBI:18420"/>
    </cofactor>
</comment>
<keyword evidence="2" id="KW-0479">Metal-binding</keyword>
<keyword evidence="4" id="KW-1185">Reference proteome</keyword>
<protein>
    <recommendedName>
        <fullName evidence="2">ATP-dependent dethiobiotin synthetase BioD</fullName>
        <ecNumber evidence="2">6.3.3.3</ecNumber>
    </recommendedName>
    <alternativeName>
        <fullName evidence="2">DTB synthetase</fullName>
        <shortName evidence="2">DTBS</shortName>
    </alternativeName>
    <alternativeName>
        <fullName evidence="2">Dethiobiotin synthase</fullName>
    </alternativeName>
</protein>
<feature type="binding site" evidence="2">
    <location>
        <position position="43"/>
    </location>
    <ligand>
        <name>Mg(2+)</name>
        <dbReference type="ChEBI" id="CHEBI:18420"/>
    </ligand>
</feature>
<keyword evidence="2 3" id="KW-0436">Ligase</keyword>
<dbReference type="Pfam" id="PF13500">
    <property type="entry name" value="AAA_26"/>
    <property type="match status" value="1"/>
</dbReference>
<dbReference type="EMBL" id="JBHSDC010000002">
    <property type="protein sequence ID" value="MFC4230928.1"/>
    <property type="molecule type" value="Genomic_DNA"/>
</dbReference>
<feature type="binding site" evidence="2">
    <location>
        <position position="16"/>
    </location>
    <ligand>
        <name>Mg(2+)</name>
        <dbReference type="ChEBI" id="CHEBI:18420"/>
    </ligand>
</feature>
<gene>
    <name evidence="2 3" type="primary">bioD</name>
    <name evidence="3" type="ORF">ACFOW1_03430</name>
</gene>
<keyword evidence="1 2" id="KW-0093">Biotin biosynthesis</keyword>
<evidence type="ECO:0000313" key="4">
    <source>
        <dbReference type="Proteomes" id="UP001595906"/>
    </source>
</evidence>
<keyword evidence="2" id="KW-0547">Nucleotide-binding</keyword>
<feature type="binding site" evidence="2">
    <location>
        <position position="102"/>
    </location>
    <ligand>
        <name>Mg(2+)</name>
        <dbReference type="ChEBI" id="CHEBI:18420"/>
    </ligand>
</feature>